<dbReference type="PANTHER" id="PTHR30098:SF2">
    <property type="entry name" value="LEUCYL_PHENYLALANYL-TRNA--PROTEIN TRANSFERASE"/>
    <property type="match status" value="1"/>
</dbReference>
<gene>
    <name evidence="5" type="ORF">LCGC14_0985360</name>
</gene>
<dbReference type="EMBL" id="LAZR01003705">
    <property type="protein sequence ID" value="KKN15507.1"/>
    <property type="molecule type" value="Genomic_DNA"/>
</dbReference>
<accession>A0A0F9NTU3</accession>
<evidence type="ECO:0008006" key="6">
    <source>
        <dbReference type="Google" id="ProtNLM"/>
    </source>
</evidence>
<sequence length="238" mass="27169">MRNQLYQLSETDIAFPNPEYALESPDGLLAIGGDLSLPRLSNAYKSGIFPWFSEDEPIMWWSPSERGIFELDDFHISKSLRKHLKKHPVKVTINNAFEEVIEACRDQRLDTDGTWITSDMLNAYVNAHNAGIAHSLEVWSNGELAGGLYGIMQNGVFCGESMFHHQTNCSKLAMWALVNWLKRHNAHFIDCQLENPYLMTLGAQVIPRSTFLTKLKAAHNYIINPIMWEPQELDAIYE</sequence>
<dbReference type="Gene3D" id="3.40.630.70">
    <property type="entry name" value="Leucyl/phenylalanyl-tRNA-protein transferase, C-terminal domain"/>
    <property type="match status" value="1"/>
</dbReference>
<evidence type="ECO:0000313" key="5">
    <source>
        <dbReference type="EMBL" id="KKN15507.1"/>
    </source>
</evidence>
<dbReference type="GO" id="GO:0008914">
    <property type="term" value="F:leucyl-tRNA--protein transferase activity"/>
    <property type="evidence" value="ECO:0007669"/>
    <property type="project" value="InterPro"/>
</dbReference>
<dbReference type="InterPro" id="IPR016181">
    <property type="entry name" value="Acyl_CoA_acyltransferase"/>
</dbReference>
<protein>
    <recommendedName>
        <fullName evidence="6">Leucyl/phenylalanyl-tRNA--protein transferase</fullName>
    </recommendedName>
</protein>
<dbReference type="GO" id="GO:0005737">
    <property type="term" value="C:cytoplasm"/>
    <property type="evidence" value="ECO:0007669"/>
    <property type="project" value="UniProtKB-SubCell"/>
</dbReference>
<comment type="caution">
    <text evidence="5">The sequence shown here is derived from an EMBL/GenBank/DDBJ whole genome shotgun (WGS) entry which is preliminary data.</text>
</comment>
<dbReference type="FunFam" id="3.30.70.3550:FF:000001">
    <property type="entry name" value="Leucyl/phenylalanyl-tRNA--protein transferase"/>
    <property type="match status" value="1"/>
</dbReference>
<dbReference type="NCBIfam" id="TIGR00667">
    <property type="entry name" value="aat"/>
    <property type="match status" value="1"/>
</dbReference>
<dbReference type="InterPro" id="IPR042203">
    <property type="entry name" value="Leu/Phe-tRNA_Trfase_C"/>
</dbReference>
<dbReference type="Gene3D" id="3.30.70.3550">
    <property type="entry name" value="Leucyl/phenylalanyl-tRNA-protein transferase, N-terminal domain"/>
    <property type="match status" value="1"/>
</dbReference>
<dbReference type="SUPFAM" id="SSF55729">
    <property type="entry name" value="Acyl-CoA N-acyltransferases (Nat)"/>
    <property type="match status" value="1"/>
</dbReference>
<dbReference type="PANTHER" id="PTHR30098">
    <property type="entry name" value="LEUCYL/PHENYLALANYL-TRNA--PROTEIN TRANSFERASE"/>
    <property type="match status" value="1"/>
</dbReference>
<dbReference type="GO" id="GO:0030163">
    <property type="term" value="P:protein catabolic process"/>
    <property type="evidence" value="ECO:0007669"/>
    <property type="project" value="InterPro"/>
</dbReference>
<evidence type="ECO:0000256" key="3">
    <source>
        <dbReference type="ARBA" id="ARBA00022679"/>
    </source>
</evidence>
<comment type="subcellular location">
    <subcellularLocation>
        <location evidence="1">Cytoplasm</location>
    </subcellularLocation>
</comment>
<dbReference type="HAMAP" id="MF_00688">
    <property type="entry name" value="Leu_Phe_trans"/>
    <property type="match status" value="1"/>
</dbReference>
<evidence type="ECO:0000256" key="4">
    <source>
        <dbReference type="ARBA" id="ARBA00023315"/>
    </source>
</evidence>
<keyword evidence="2" id="KW-0963">Cytoplasm</keyword>
<dbReference type="AlphaFoldDB" id="A0A0F9NTU3"/>
<reference evidence="5" key="1">
    <citation type="journal article" date="2015" name="Nature">
        <title>Complex archaea that bridge the gap between prokaryotes and eukaryotes.</title>
        <authorList>
            <person name="Spang A."/>
            <person name="Saw J.H."/>
            <person name="Jorgensen S.L."/>
            <person name="Zaremba-Niedzwiedzka K."/>
            <person name="Martijn J."/>
            <person name="Lind A.E."/>
            <person name="van Eijk R."/>
            <person name="Schleper C."/>
            <person name="Guy L."/>
            <person name="Ettema T.J."/>
        </authorList>
    </citation>
    <scope>NUCLEOTIDE SEQUENCE</scope>
</reference>
<dbReference type="InterPro" id="IPR042221">
    <property type="entry name" value="Leu/Phe-tRNA_Trfase_N"/>
</dbReference>
<evidence type="ECO:0000256" key="2">
    <source>
        <dbReference type="ARBA" id="ARBA00022490"/>
    </source>
</evidence>
<dbReference type="InterPro" id="IPR004616">
    <property type="entry name" value="Leu/Phe-tRNA_Trfase"/>
</dbReference>
<name>A0A0F9NTU3_9ZZZZ</name>
<proteinExistence type="inferred from homology"/>
<dbReference type="Pfam" id="PF03588">
    <property type="entry name" value="Leu_Phe_trans"/>
    <property type="match status" value="1"/>
</dbReference>
<evidence type="ECO:0000256" key="1">
    <source>
        <dbReference type="ARBA" id="ARBA00004496"/>
    </source>
</evidence>
<organism evidence="5">
    <name type="scientific">marine sediment metagenome</name>
    <dbReference type="NCBI Taxonomy" id="412755"/>
    <lineage>
        <taxon>unclassified sequences</taxon>
        <taxon>metagenomes</taxon>
        <taxon>ecological metagenomes</taxon>
    </lineage>
</organism>
<keyword evidence="4" id="KW-0012">Acyltransferase</keyword>
<keyword evidence="3" id="KW-0808">Transferase</keyword>